<dbReference type="SUPFAM" id="SSF48013">
    <property type="entry name" value="NusB-like"/>
    <property type="match status" value="1"/>
</dbReference>
<gene>
    <name evidence="15" type="primary">rsmB</name>
    <name evidence="15" type="ORF">EIO64_00345</name>
</gene>
<evidence type="ECO:0000256" key="5">
    <source>
        <dbReference type="ARBA" id="ARBA00022552"/>
    </source>
</evidence>
<evidence type="ECO:0000313" key="15">
    <source>
        <dbReference type="EMBL" id="QCI57871.1"/>
    </source>
</evidence>
<evidence type="ECO:0000313" key="16">
    <source>
        <dbReference type="Proteomes" id="UP000298642"/>
    </source>
</evidence>
<keyword evidence="7 13" id="KW-0808">Transferase</keyword>
<dbReference type="GO" id="GO:0003723">
    <property type="term" value="F:RNA binding"/>
    <property type="evidence" value="ECO:0007669"/>
    <property type="project" value="UniProtKB-UniRule"/>
</dbReference>
<feature type="binding site" evidence="13">
    <location>
        <position position="285"/>
    </location>
    <ligand>
        <name>S-adenosyl-L-methionine</name>
        <dbReference type="ChEBI" id="CHEBI:59789"/>
    </ligand>
</feature>
<dbReference type="Pfam" id="PF01189">
    <property type="entry name" value="Methyltr_RsmB-F"/>
    <property type="match status" value="1"/>
</dbReference>
<evidence type="ECO:0000256" key="9">
    <source>
        <dbReference type="ARBA" id="ARBA00022884"/>
    </source>
</evidence>
<dbReference type="PANTHER" id="PTHR22807">
    <property type="entry name" value="NOP2 YEAST -RELATED NOL1/NOP2/FMU SUN DOMAIN-CONTAINING"/>
    <property type="match status" value="1"/>
</dbReference>
<dbReference type="PRINTS" id="PR02008">
    <property type="entry name" value="RCMTFAMILY"/>
</dbReference>
<feature type="binding site" evidence="13">
    <location>
        <position position="330"/>
    </location>
    <ligand>
        <name>S-adenosyl-L-methionine</name>
        <dbReference type="ChEBI" id="CHEBI:59789"/>
    </ligand>
</feature>
<evidence type="ECO:0000256" key="11">
    <source>
        <dbReference type="ARBA" id="ARBA00031088"/>
    </source>
</evidence>
<dbReference type="EMBL" id="CP034413">
    <property type="protein sequence ID" value="QCI57871.1"/>
    <property type="molecule type" value="Genomic_DNA"/>
</dbReference>
<comment type="similarity">
    <text evidence="13">Belongs to the class I-like SAM-binding methyltransferase superfamily. RsmB/NOP family.</text>
</comment>
<dbReference type="InterPro" id="IPR004573">
    <property type="entry name" value="rRNA_ssu_MeTfrase_B"/>
</dbReference>
<evidence type="ECO:0000256" key="13">
    <source>
        <dbReference type="PROSITE-ProRule" id="PRU01023"/>
    </source>
</evidence>
<comment type="catalytic activity">
    <reaction evidence="12">
        <text>cytidine(967) in 16S rRNA + S-adenosyl-L-methionine = 5-methylcytidine(967) in 16S rRNA + S-adenosyl-L-homocysteine + H(+)</text>
        <dbReference type="Rhea" id="RHEA:42748"/>
        <dbReference type="Rhea" id="RHEA-COMP:10219"/>
        <dbReference type="Rhea" id="RHEA-COMP:10220"/>
        <dbReference type="ChEBI" id="CHEBI:15378"/>
        <dbReference type="ChEBI" id="CHEBI:57856"/>
        <dbReference type="ChEBI" id="CHEBI:59789"/>
        <dbReference type="ChEBI" id="CHEBI:74483"/>
        <dbReference type="ChEBI" id="CHEBI:82748"/>
        <dbReference type="EC" id="2.1.1.176"/>
    </reaction>
</comment>
<organism evidence="15 16">
    <name type="scientific">Dysosmobacter welbionis</name>
    <dbReference type="NCBI Taxonomy" id="2093857"/>
    <lineage>
        <taxon>Bacteria</taxon>
        <taxon>Bacillati</taxon>
        <taxon>Bacillota</taxon>
        <taxon>Clostridia</taxon>
        <taxon>Eubacteriales</taxon>
        <taxon>Oscillospiraceae</taxon>
        <taxon>Dysosmobacter</taxon>
    </lineage>
</organism>
<evidence type="ECO:0000256" key="1">
    <source>
        <dbReference type="ARBA" id="ARBA00002724"/>
    </source>
</evidence>
<comment type="subcellular location">
    <subcellularLocation>
        <location evidence="2">Cytoplasm</location>
    </subcellularLocation>
</comment>
<dbReference type="InterPro" id="IPR054728">
    <property type="entry name" value="RsmB-like_ferredoxin"/>
</dbReference>
<keyword evidence="8 13" id="KW-0949">S-adenosyl-L-methionine</keyword>
<dbReference type="EC" id="2.1.1.176" evidence="3"/>
<keyword evidence="5" id="KW-0698">rRNA processing</keyword>
<reference evidence="16" key="1">
    <citation type="submission" date="2018-12" db="EMBL/GenBank/DDBJ databases">
        <title>Dusodibacter welbiota gen. nov., sp. nov., isolated from human faeces and emended description of the Oscillibacter genus.</title>
        <authorList>
            <person name="Le Roy T."/>
            <person name="Van der Smissen P."/>
            <person name="Delzenne N."/>
            <person name="Muccioli G."/>
            <person name="Collet J.F."/>
            <person name="Cani P.D."/>
        </authorList>
    </citation>
    <scope>NUCLEOTIDE SEQUENCE [LARGE SCALE GENOMIC DNA]</scope>
    <source>
        <strain evidence="16">J115</strain>
    </source>
</reference>
<dbReference type="GO" id="GO:0008649">
    <property type="term" value="F:rRNA methyltransferase activity"/>
    <property type="evidence" value="ECO:0007669"/>
    <property type="project" value="InterPro"/>
</dbReference>
<evidence type="ECO:0000256" key="4">
    <source>
        <dbReference type="ARBA" id="ARBA00022490"/>
    </source>
</evidence>
<feature type="binding site" evidence="13">
    <location>
        <begin position="261"/>
        <end position="267"/>
    </location>
    <ligand>
        <name>S-adenosyl-L-methionine</name>
        <dbReference type="ChEBI" id="CHEBI:59789"/>
    </ligand>
</feature>
<dbReference type="Proteomes" id="UP000298642">
    <property type="component" value="Chromosome"/>
</dbReference>
<dbReference type="NCBIfam" id="TIGR00563">
    <property type="entry name" value="rsmB"/>
    <property type="match status" value="1"/>
</dbReference>
<dbReference type="KEGG" id="obj:EIO64_00345"/>
<dbReference type="InterPro" id="IPR035926">
    <property type="entry name" value="NusB-like_sf"/>
</dbReference>
<dbReference type="GO" id="GO:0005737">
    <property type="term" value="C:cytoplasm"/>
    <property type="evidence" value="ECO:0007669"/>
    <property type="project" value="UniProtKB-SubCell"/>
</dbReference>
<feature type="binding site" evidence="13">
    <location>
        <position position="312"/>
    </location>
    <ligand>
        <name>S-adenosyl-L-methionine</name>
        <dbReference type="ChEBI" id="CHEBI:59789"/>
    </ligand>
</feature>
<proteinExistence type="inferred from homology"/>
<keyword evidence="9 13" id="KW-0694">RNA-binding</keyword>
<comment type="function">
    <text evidence="1">Specifically methylates the cytosine at position 967 (m5C967) of 16S rRNA.</text>
</comment>
<evidence type="ECO:0000256" key="10">
    <source>
        <dbReference type="ARBA" id="ARBA00030399"/>
    </source>
</evidence>
<dbReference type="InterPro" id="IPR006027">
    <property type="entry name" value="NusB_RsmB_TIM44"/>
</dbReference>
<dbReference type="CDD" id="cd02440">
    <property type="entry name" value="AdoMet_MTases"/>
    <property type="match status" value="1"/>
</dbReference>
<dbReference type="Gene3D" id="1.10.940.10">
    <property type="entry name" value="NusB-like"/>
    <property type="match status" value="1"/>
</dbReference>
<dbReference type="AlphaFoldDB" id="A0A4D7AJL3"/>
<evidence type="ECO:0000259" key="14">
    <source>
        <dbReference type="PROSITE" id="PS51686"/>
    </source>
</evidence>
<keyword evidence="16" id="KW-1185">Reference proteome</keyword>
<dbReference type="Gene3D" id="3.30.70.1170">
    <property type="entry name" value="Sun protein, domain 3"/>
    <property type="match status" value="1"/>
</dbReference>
<keyword evidence="6 13" id="KW-0489">Methyltransferase</keyword>
<dbReference type="Pfam" id="PF01029">
    <property type="entry name" value="NusB"/>
    <property type="match status" value="1"/>
</dbReference>
<name>A0A4D7AJL3_9FIRM</name>
<feature type="active site" description="Nucleophile" evidence="13">
    <location>
        <position position="382"/>
    </location>
</feature>
<dbReference type="InterPro" id="IPR023267">
    <property type="entry name" value="RCMT"/>
</dbReference>
<feature type="domain" description="SAM-dependent MTase RsmB/NOP-type" evidence="14">
    <location>
        <begin position="171"/>
        <end position="441"/>
    </location>
</feature>
<dbReference type="SUPFAM" id="SSF53335">
    <property type="entry name" value="S-adenosyl-L-methionine-dependent methyltransferases"/>
    <property type="match status" value="1"/>
</dbReference>
<evidence type="ECO:0000256" key="8">
    <source>
        <dbReference type="ARBA" id="ARBA00022691"/>
    </source>
</evidence>
<dbReference type="RefSeq" id="WP_136890644.1">
    <property type="nucleotide sequence ID" value="NZ_CP034413.3"/>
</dbReference>
<evidence type="ECO:0000256" key="12">
    <source>
        <dbReference type="ARBA" id="ARBA00047283"/>
    </source>
</evidence>
<evidence type="ECO:0000256" key="7">
    <source>
        <dbReference type="ARBA" id="ARBA00022679"/>
    </source>
</evidence>
<sequence length="441" mass="48139">MRAPNARDTALRVLVSCRTAGAWADAALRVQLRRDGLSGPEAALCSRIVYGVMQNRLLLDFYLGAYCSQKADHLQPPLLEILRIGAYQILFLDKIPHSAAVNQAVEQAKDNGRAKAAGLVNAVLRQLSRNKVHLPRIPDQDALHSLSIRYSHPKWLVKRLQAILGPETEACLAADNAPAPLTIQVNPLKAAAEELTAELVASGVIVRPHPWVSGCLELDHAGDLTALEPFRTGKFLVQDPAARLVSQIAGVGPGMRVLDVCAAPGGKSFSAAFAMEDQGEILACDLHENKLKRIREGADRLGLACIRAEAADGRTFRPEWEARFDVVLVDAPCSGFGIIRKKPDVRYKKPDDLFALPVIQRAILDNAARYVRPGGTLVYSTCTILPEENEGVSDSFLAEHPDFCRTPFSLSGPVGETEGQVTLWPHRHGTDGFYICRMTRN</sequence>
<dbReference type="InterPro" id="IPR001678">
    <property type="entry name" value="MeTrfase_RsmB-F_NOP2_dom"/>
</dbReference>
<dbReference type="Pfam" id="PF22458">
    <property type="entry name" value="RsmF-B_ferredox"/>
    <property type="match status" value="1"/>
</dbReference>
<keyword evidence="4" id="KW-0963">Cytoplasm</keyword>
<evidence type="ECO:0000256" key="2">
    <source>
        <dbReference type="ARBA" id="ARBA00004496"/>
    </source>
</evidence>
<evidence type="ECO:0000256" key="6">
    <source>
        <dbReference type="ARBA" id="ARBA00022603"/>
    </source>
</evidence>
<evidence type="ECO:0000256" key="3">
    <source>
        <dbReference type="ARBA" id="ARBA00012140"/>
    </source>
</evidence>
<dbReference type="InterPro" id="IPR029063">
    <property type="entry name" value="SAM-dependent_MTases_sf"/>
</dbReference>
<dbReference type="PANTHER" id="PTHR22807:SF53">
    <property type="entry name" value="RIBOSOMAL RNA SMALL SUBUNIT METHYLTRANSFERASE B-RELATED"/>
    <property type="match status" value="1"/>
</dbReference>
<protein>
    <recommendedName>
        <fullName evidence="3">16S rRNA (cytosine(967)-C(5))-methyltransferase</fullName>
        <ecNumber evidence="3">2.1.1.176</ecNumber>
    </recommendedName>
    <alternativeName>
        <fullName evidence="10">16S rRNA m5C967 methyltransferase</fullName>
    </alternativeName>
    <alternativeName>
        <fullName evidence="11">rRNA (cytosine-C(5)-)-methyltransferase RsmB</fullName>
    </alternativeName>
</protein>
<dbReference type="PROSITE" id="PS51686">
    <property type="entry name" value="SAM_MT_RSMB_NOP"/>
    <property type="match status" value="1"/>
</dbReference>
<dbReference type="InterPro" id="IPR049560">
    <property type="entry name" value="MeTrfase_RsmB-F_NOP2_cat"/>
</dbReference>
<dbReference type="NCBIfam" id="NF011494">
    <property type="entry name" value="PRK14902.1"/>
    <property type="match status" value="1"/>
</dbReference>
<dbReference type="Gene3D" id="3.40.50.150">
    <property type="entry name" value="Vaccinia Virus protein VP39"/>
    <property type="match status" value="1"/>
</dbReference>
<accession>A0A4D7AJL3</accession>
<dbReference type="GO" id="GO:0006355">
    <property type="term" value="P:regulation of DNA-templated transcription"/>
    <property type="evidence" value="ECO:0007669"/>
    <property type="project" value="InterPro"/>
</dbReference>